<evidence type="ECO:0000313" key="2">
    <source>
        <dbReference type="EMBL" id="TWW80028.1"/>
    </source>
</evidence>
<keyword evidence="3" id="KW-1185">Reference proteome</keyword>
<comment type="caution">
    <text evidence="2">The sequence shown here is derived from an EMBL/GenBank/DDBJ whole genome shotgun (WGS) entry which is preliminary data.</text>
</comment>
<dbReference type="EMBL" id="RHFK02000002">
    <property type="protein sequence ID" value="TWW80028.1"/>
    <property type="molecule type" value="Genomic_DNA"/>
</dbReference>
<protein>
    <submittedName>
        <fullName evidence="2">Uncharacterized protein</fullName>
    </submittedName>
</protein>
<proteinExistence type="predicted"/>
<dbReference type="Proteomes" id="UP000324091">
    <property type="component" value="Chromosome 10"/>
</dbReference>
<name>A0A5C6PMT3_9TELE</name>
<dbReference type="AlphaFoldDB" id="A0A5C6PMT3"/>
<feature type="compositionally biased region" description="Polar residues" evidence="1">
    <location>
        <begin position="72"/>
        <end position="81"/>
    </location>
</feature>
<reference evidence="2 3" key="1">
    <citation type="submission" date="2019-04" db="EMBL/GenBank/DDBJ databases">
        <title>Chromosome genome assembly for Takifugu flavidus.</title>
        <authorList>
            <person name="Xiao S."/>
        </authorList>
    </citation>
    <scope>NUCLEOTIDE SEQUENCE [LARGE SCALE GENOMIC DNA]</scope>
    <source>
        <strain evidence="2">HTHZ2018</strain>
        <tissue evidence="2">Muscle</tissue>
    </source>
</reference>
<evidence type="ECO:0000313" key="3">
    <source>
        <dbReference type="Proteomes" id="UP000324091"/>
    </source>
</evidence>
<gene>
    <name evidence="2" type="ORF">D4764_10G0010580</name>
</gene>
<feature type="region of interest" description="Disordered" evidence="1">
    <location>
        <begin position="58"/>
        <end position="97"/>
    </location>
</feature>
<evidence type="ECO:0000256" key="1">
    <source>
        <dbReference type="SAM" id="MobiDB-lite"/>
    </source>
</evidence>
<accession>A0A5C6PMT3</accession>
<organism evidence="2 3">
    <name type="scientific">Takifugu flavidus</name>
    <name type="common">sansaifugu</name>
    <dbReference type="NCBI Taxonomy" id="433684"/>
    <lineage>
        <taxon>Eukaryota</taxon>
        <taxon>Metazoa</taxon>
        <taxon>Chordata</taxon>
        <taxon>Craniata</taxon>
        <taxon>Vertebrata</taxon>
        <taxon>Euteleostomi</taxon>
        <taxon>Actinopterygii</taxon>
        <taxon>Neopterygii</taxon>
        <taxon>Teleostei</taxon>
        <taxon>Neoteleostei</taxon>
        <taxon>Acanthomorphata</taxon>
        <taxon>Eupercaria</taxon>
        <taxon>Tetraodontiformes</taxon>
        <taxon>Tetradontoidea</taxon>
        <taxon>Tetraodontidae</taxon>
        <taxon>Takifugu</taxon>
    </lineage>
</organism>
<sequence>MQALNGDVMPLWWCPCNDFSSSVALFDPDTPKRPSQQIPVPIGLLRTTVTEIWTGRTETERVKTEGSEFWSPGSQVKTPSSFRDMPAKRPSTLTQEV</sequence>